<protein>
    <recommendedName>
        <fullName evidence="5">DUF5666 domain-containing protein</fullName>
    </recommendedName>
</protein>
<accession>A0A411YJ31</accession>
<reference evidence="3 4" key="1">
    <citation type="submission" date="2019-01" db="EMBL/GenBank/DDBJ databases">
        <title>Egibacter rhizosphaerae EGI 80759T.</title>
        <authorList>
            <person name="Chen D.-D."/>
            <person name="Tian Y."/>
            <person name="Jiao J.-Y."/>
            <person name="Zhang X.-T."/>
            <person name="Zhang Y.-G."/>
            <person name="Zhang Y."/>
            <person name="Xiao M."/>
            <person name="Shu W.-S."/>
            <person name="Li W.-J."/>
        </authorList>
    </citation>
    <scope>NUCLEOTIDE SEQUENCE [LARGE SCALE GENOMIC DNA]</scope>
    <source>
        <strain evidence="3 4">EGI 80759</strain>
    </source>
</reference>
<feature type="compositionally biased region" description="Acidic residues" evidence="1">
    <location>
        <begin position="220"/>
        <end position="235"/>
    </location>
</feature>
<dbReference type="RefSeq" id="WP_131156200.1">
    <property type="nucleotide sequence ID" value="NZ_CP036402.1"/>
</dbReference>
<dbReference type="AlphaFoldDB" id="A0A411YJ31"/>
<dbReference type="EMBL" id="CP036402">
    <property type="protein sequence ID" value="QBI21207.1"/>
    <property type="molecule type" value="Genomic_DNA"/>
</dbReference>
<evidence type="ECO:0008006" key="5">
    <source>
        <dbReference type="Google" id="ProtNLM"/>
    </source>
</evidence>
<feature type="region of interest" description="Disordered" evidence="1">
    <location>
        <begin position="158"/>
        <end position="252"/>
    </location>
</feature>
<proteinExistence type="predicted"/>
<evidence type="ECO:0000313" key="3">
    <source>
        <dbReference type="EMBL" id="QBI21207.1"/>
    </source>
</evidence>
<feature type="compositionally biased region" description="Acidic residues" evidence="1">
    <location>
        <begin position="180"/>
        <end position="208"/>
    </location>
</feature>
<organism evidence="3 4">
    <name type="scientific">Egibacter rhizosphaerae</name>
    <dbReference type="NCBI Taxonomy" id="1670831"/>
    <lineage>
        <taxon>Bacteria</taxon>
        <taxon>Bacillati</taxon>
        <taxon>Actinomycetota</taxon>
        <taxon>Nitriliruptoria</taxon>
        <taxon>Egibacterales</taxon>
        <taxon>Egibacteraceae</taxon>
        <taxon>Egibacter</taxon>
    </lineage>
</organism>
<dbReference type="PROSITE" id="PS51257">
    <property type="entry name" value="PROKAR_LIPOPROTEIN"/>
    <property type="match status" value="1"/>
</dbReference>
<keyword evidence="2" id="KW-0732">Signal</keyword>
<name>A0A411YJ31_9ACTN</name>
<evidence type="ECO:0000313" key="4">
    <source>
        <dbReference type="Proteomes" id="UP000291469"/>
    </source>
</evidence>
<dbReference type="OrthoDB" id="5243056at2"/>
<gene>
    <name evidence="3" type="ORF">ER308_17615</name>
</gene>
<keyword evidence="4" id="KW-1185">Reference proteome</keyword>
<sequence length="252" mass="26171">MRKVAVLGVLLGALVVLSACGTAAVDDSREAGSGLELTGDVDGARVTVNDGAPELVVGDCSPRFGPGTDVCAISRAVGGEVFVLSIENPEVLEVGDTLDVAASDCRGPTCDDVTEHAVIDVQLGANDRVRAQGGTLRVDVVEEFRRYAGRLRLELPDGRLSGSFDLVPLPDDRGRPPDPDQADPDQADPDQADPDQADPDQADPDQADPSDPADPREQDEPPEAPDGEGQGDDSPPEAPSEPGEPVPEPDDG</sequence>
<dbReference type="Proteomes" id="UP000291469">
    <property type="component" value="Chromosome"/>
</dbReference>
<feature type="compositionally biased region" description="Pro residues" evidence="1">
    <location>
        <begin position="236"/>
        <end position="246"/>
    </location>
</feature>
<evidence type="ECO:0000256" key="2">
    <source>
        <dbReference type="SAM" id="SignalP"/>
    </source>
</evidence>
<evidence type="ECO:0000256" key="1">
    <source>
        <dbReference type="SAM" id="MobiDB-lite"/>
    </source>
</evidence>
<dbReference type="KEGG" id="erz:ER308_17615"/>
<feature type="signal peptide" evidence="2">
    <location>
        <begin position="1"/>
        <end position="18"/>
    </location>
</feature>
<feature type="chain" id="PRO_5039297233" description="DUF5666 domain-containing protein" evidence="2">
    <location>
        <begin position="19"/>
        <end position="252"/>
    </location>
</feature>